<proteinExistence type="predicted"/>
<dbReference type="AlphaFoldDB" id="A0AAV4NMI0"/>
<dbReference type="EMBL" id="BPLR01003449">
    <property type="protein sequence ID" value="GIX84734.1"/>
    <property type="molecule type" value="Genomic_DNA"/>
</dbReference>
<accession>A0AAV4NMI0</accession>
<reference evidence="1 2" key="1">
    <citation type="submission" date="2021-06" db="EMBL/GenBank/DDBJ databases">
        <title>Caerostris extrusa draft genome.</title>
        <authorList>
            <person name="Kono N."/>
            <person name="Arakawa K."/>
        </authorList>
    </citation>
    <scope>NUCLEOTIDE SEQUENCE [LARGE SCALE GENOMIC DNA]</scope>
</reference>
<name>A0AAV4NMI0_CAEEX</name>
<keyword evidence="2" id="KW-1185">Reference proteome</keyword>
<gene>
    <name evidence="1" type="ORF">CEXT_811741</name>
</gene>
<comment type="caution">
    <text evidence="1">The sequence shown here is derived from an EMBL/GenBank/DDBJ whole genome shotgun (WGS) entry which is preliminary data.</text>
</comment>
<evidence type="ECO:0000313" key="1">
    <source>
        <dbReference type="EMBL" id="GIX84734.1"/>
    </source>
</evidence>
<evidence type="ECO:0000313" key="2">
    <source>
        <dbReference type="Proteomes" id="UP001054945"/>
    </source>
</evidence>
<sequence length="160" mass="18491">MVLHRFRIDSIEPVSIPCSEIVYRKANDSIELEHAIHLEIVFGNEDIKISGAFHTSLEMVYKGNEFILLNSRALHLGDCFTGKNYLLNSGAFHTSWRLFRNELDSTWFFLVFHSFLEIVLYGKELILLNSGGLSSNFGYCFVENEFPGQRFFLHIILHSQ</sequence>
<organism evidence="1 2">
    <name type="scientific">Caerostris extrusa</name>
    <name type="common">Bark spider</name>
    <name type="synonym">Caerostris bankana</name>
    <dbReference type="NCBI Taxonomy" id="172846"/>
    <lineage>
        <taxon>Eukaryota</taxon>
        <taxon>Metazoa</taxon>
        <taxon>Ecdysozoa</taxon>
        <taxon>Arthropoda</taxon>
        <taxon>Chelicerata</taxon>
        <taxon>Arachnida</taxon>
        <taxon>Araneae</taxon>
        <taxon>Araneomorphae</taxon>
        <taxon>Entelegynae</taxon>
        <taxon>Araneoidea</taxon>
        <taxon>Araneidae</taxon>
        <taxon>Caerostris</taxon>
    </lineage>
</organism>
<dbReference type="Proteomes" id="UP001054945">
    <property type="component" value="Unassembled WGS sequence"/>
</dbReference>
<protein>
    <submittedName>
        <fullName evidence="1">Uncharacterized protein</fullName>
    </submittedName>
</protein>